<organism evidence="2 3">
    <name type="scientific">Cysteiniphilum litorale</name>
    <dbReference type="NCBI Taxonomy" id="2056700"/>
    <lineage>
        <taxon>Bacteria</taxon>
        <taxon>Pseudomonadati</taxon>
        <taxon>Pseudomonadota</taxon>
        <taxon>Gammaproteobacteria</taxon>
        <taxon>Thiotrichales</taxon>
        <taxon>Fastidiosibacteraceae</taxon>
        <taxon>Cysteiniphilum</taxon>
    </lineage>
</organism>
<sequence length="80" mass="9002">MTRKPLINTTLIGSFAIILSACTHNQFSAFNSPNADSQPKTPGYYNPNDQNYAMPQNQQPIVENQFYWKDSHDKAAIAPE</sequence>
<name>A0A8J2Z728_9GAMM</name>
<dbReference type="AlphaFoldDB" id="A0A8J2Z728"/>
<reference evidence="2" key="2">
    <citation type="submission" date="2020-09" db="EMBL/GenBank/DDBJ databases">
        <authorList>
            <person name="Sun Q."/>
            <person name="Zhou Y."/>
        </authorList>
    </citation>
    <scope>NUCLEOTIDE SEQUENCE</scope>
    <source>
        <strain evidence="2">CGMCC 1.15758</strain>
    </source>
</reference>
<reference evidence="2" key="1">
    <citation type="journal article" date="2014" name="Int. J. Syst. Evol. Microbiol.">
        <title>Complete genome sequence of Corynebacterium casei LMG S-19264T (=DSM 44701T), isolated from a smear-ripened cheese.</title>
        <authorList>
            <consortium name="US DOE Joint Genome Institute (JGI-PGF)"/>
            <person name="Walter F."/>
            <person name="Albersmeier A."/>
            <person name="Kalinowski J."/>
            <person name="Ruckert C."/>
        </authorList>
    </citation>
    <scope>NUCLEOTIDE SEQUENCE</scope>
    <source>
        <strain evidence="2">CGMCC 1.15758</strain>
    </source>
</reference>
<evidence type="ECO:0000256" key="1">
    <source>
        <dbReference type="SAM" id="SignalP"/>
    </source>
</evidence>
<protein>
    <recommendedName>
        <fullName evidence="4">Lipoprotein</fullName>
    </recommendedName>
</protein>
<dbReference type="Proteomes" id="UP000636949">
    <property type="component" value="Unassembled WGS sequence"/>
</dbReference>
<dbReference type="RefSeq" id="WP_117003990.1">
    <property type="nucleotide sequence ID" value="NZ_BMJS01000057.1"/>
</dbReference>
<accession>A0A8J2Z728</accession>
<dbReference type="EMBL" id="BMJS01000057">
    <property type="protein sequence ID" value="GGG07719.1"/>
    <property type="molecule type" value="Genomic_DNA"/>
</dbReference>
<proteinExistence type="predicted"/>
<gene>
    <name evidence="2" type="ORF">GCM10010995_26570</name>
</gene>
<comment type="caution">
    <text evidence="2">The sequence shown here is derived from an EMBL/GenBank/DDBJ whole genome shotgun (WGS) entry which is preliminary data.</text>
</comment>
<keyword evidence="1" id="KW-0732">Signal</keyword>
<keyword evidence="3" id="KW-1185">Reference proteome</keyword>
<evidence type="ECO:0000313" key="3">
    <source>
        <dbReference type="Proteomes" id="UP000636949"/>
    </source>
</evidence>
<feature type="signal peptide" evidence="1">
    <location>
        <begin position="1"/>
        <end position="21"/>
    </location>
</feature>
<dbReference type="PROSITE" id="PS51257">
    <property type="entry name" value="PROKAR_LIPOPROTEIN"/>
    <property type="match status" value="1"/>
</dbReference>
<dbReference type="OrthoDB" id="5625492at2"/>
<feature type="chain" id="PRO_5035150375" description="Lipoprotein" evidence="1">
    <location>
        <begin position="22"/>
        <end position="80"/>
    </location>
</feature>
<evidence type="ECO:0008006" key="4">
    <source>
        <dbReference type="Google" id="ProtNLM"/>
    </source>
</evidence>
<evidence type="ECO:0000313" key="2">
    <source>
        <dbReference type="EMBL" id="GGG07719.1"/>
    </source>
</evidence>